<feature type="region of interest" description="Disordered" evidence="1">
    <location>
        <begin position="1"/>
        <end position="27"/>
    </location>
</feature>
<organism evidence="2 3">
    <name type="scientific">Streptomyces stramineus</name>
    <dbReference type="NCBI Taxonomy" id="173861"/>
    <lineage>
        <taxon>Bacteria</taxon>
        <taxon>Bacillati</taxon>
        <taxon>Actinomycetota</taxon>
        <taxon>Actinomycetes</taxon>
        <taxon>Kitasatosporales</taxon>
        <taxon>Streptomycetaceae</taxon>
        <taxon>Streptomyces</taxon>
    </lineage>
</organism>
<feature type="region of interest" description="Disordered" evidence="1">
    <location>
        <begin position="50"/>
        <end position="200"/>
    </location>
</feature>
<evidence type="ECO:0000256" key="1">
    <source>
        <dbReference type="SAM" id="MobiDB-lite"/>
    </source>
</evidence>
<dbReference type="Proteomes" id="UP001499895">
    <property type="component" value="Unassembled WGS sequence"/>
</dbReference>
<name>A0ABP3JYJ4_9ACTN</name>
<proteinExistence type="predicted"/>
<gene>
    <name evidence="2" type="ORF">GCM10009544_31960</name>
</gene>
<feature type="compositionally biased region" description="Low complexity" evidence="1">
    <location>
        <begin position="15"/>
        <end position="26"/>
    </location>
</feature>
<feature type="compositionally biased region" description="Low complexity" evidence="1">
    <location>
        <begin position="174"/>
        <end position="184"/>
    </location>
</feature>
<accession>A0ABP3JYJ4</accession>
<dbReference type="RefSeq" id="WP_344090845.1">
    <property type="nucleotide sequence ID" value="NZ_BAAAHB010000031.1"/>
</dbReference>
<evidence type="ECO:0000313" key="3">
    <source>
        <dbReference type="Proteomes" id="UP001499895"/>
    </source>
</evidence>
<sequence length="351" mass="36789">MSSSSAGGKGKKKSASAFQAAARGKGQSAALLQNLLAGADEVAERSFLGGGSALAPAPVKPGAPDAAEAATPVPPQSRDETEAPEAASSPASSPASPETRNGSRPEAAEEPASGNPFSSSDLPVSAKKTGPRTRRSTKSPSEPSAPSTTTAKSSTVVDPSPADALPETPGSDEPALSASALAPSSRRRSKSTRGPWAHTAVHESFAEAKIRSEEWEQHGFRIEPEVLAALKARIAQDRRSSGNGGLAFGHYLDAALRHTPTNVDEQIAWAQQFLDDRMAYVEKGKQSTYRVGRQAHALMSSLHQELQEADYGRRGLYVISAALERLLQALNAEGELQRPERRNPVGEASTA</sequence>
<keyword evidence="3" id="KW-1185">Reference proteome</keyword>
<comment type="caution">
    <text evidence="2">The sequence shown here is derived from an EMBL/GenBank/DDBJ whole genome shotgun (WGS) entry which is preliminary data.</text>
</comment>
<protein>
    <submittedName>
        <fullName evidence="2">Uncharacterized protein</fullName>
    </submittedName>
</protein>
<evidence type="ECO:0000313" key="2">
    <source>
        <dbReference type="EMBL" id="GAA0467320.1"/>
    </source>
</evidence>
<feature type="compositionally biased region" description="Low complexity" evidence="1">
    <location>
        <begin position="84"/>
        <end position="99"/>
    </location>
</feature>
<feature type="compositionally biased region" description="Low complexity" evidence="1">
    <location>
        <begin position="138"/>
        <end position="155"/>
    </location>
</feature>
<reference evidence="3" key="1">
    <citation type="journal article" date="2019" name="Int. J. Syst. Evol. Microbiol.">
        <title>The Global Catalogue of Microorganisms (GCM) 10K type strain sequencing project: providing services to taxonomists for standard genome sequencing and annotation.</title>
        <authorList>
            <consortium name="The Broad Institute Genomics Platform"/>
            <consortium name="The Broad Institute Genome Sequencing Center for Infectious Disease"/>
            <person name="Wu L."/>
            <person name="Ma J."/>
        </authorList>
    </citation>
    <scope>NUCLEOTIDE SEQUENCE [LARGE SCALE GENOMIC DNA]</scope>
    <source>
        <strain evidence="3">JCM 10649</strain>
    </source>
</reference>
<dbReference type="EMBL" id="BAAAHB010000031">
    <property type="protein sequence ID" value="GAA0467320.1"/>
    <property type="molecule type" value="Genomic_DNA"/>
</dbReference>